<dbReference type="InterPro" id="IPR002821">
    <property type="entry name" value="Hydantoinase_A"/>
</dbReference>
<dbReference type="PANTHER" id="PTHR11365">
    <property type="entry name" value="5-OXOPROLINASE RELATED"/>
    <property type="match status" value="1"/>
</dbReference>
<dbReference type="KEGG" id="mev:Metev_1997"/>
<dbReference type="InterPro" id="IPR008040">
    <property type="entry name" value="Hydant_A_N"/>
</dbReference>
<dbReference type="HOGENOM" id="CLU_014140_1_0_2"/>
<dbReference type="Proteomes" id="UP000000391">
    <property type="component" value="Chromosome"/>
</dbReference>
<dbReference type="RefSeq" id="WP_013195391.1">
    <property type="nucleotide sequence ID" value="NC_014253.1"/>
</dbReference>
<sequence>MKYSLGIDAGGTYTDAVILRNSDEKIIGANKALTTYPDPMAGIKNAIDGLDESYLKSVKTVSVSTTLSTNSILEGTGFPVGLILIGDFDFKQELPTKHYIQVSGGHNHKGGEKAPLDIESIEDFVYKVKDKVSAFAISSFFSNRNPDHEEDVREWINMVTDHPVVCSHELSQDLGAFERAVTAFFNAQLIPVTDKFMHTVESEIKSRGMDANIFMLKCDGSVVGIKKALEKPIESIFSGPAASLVGGAFLTENDSCAVIDVGGTSTDISVIYNSVPEMSEKGAVVGGWETKVKAIKMETSAMGGDSHIWVKENEVNFGSGRVIPLCRAAVMYPDFLNLLKRNPLSPVNLESENYQPTRFFIKSGYQPLEIDEGEREIFDAIKDEPTSISEIKNRINKYPSRKLLKSLIKKRLVQPIGFTPTDALHVLGNYTERNVEAANIGADYLASLTKMDDKYQFCKFVKQEFTKNMASNLVSFFFEGISKNEIRKSFDIESPVQYKINIPVVLIGGPVSAFSEDLKELIDADIKVPDNSSVGNAVGALSAKGMRRVEVLIRRTSIFAPGWDYYVFSENGRAECNGYHEALDYARKLGESIILDYMEDIGIDPDHIQIDMDKKEITPDGWETPMESRVVVFGLAKHGEKS</sequence>
<organism evidence="3 4">
    <name type="scientific">Methanohalobium evestigatum (strain ATCC BAA-1072 / DSM 3721 / NBRC 107634 / OCM 161 / Z-7303)</name>
    <dbReference type="NCBI Taxonomy" id="644295"/>
    <lineage>
        <taxon>Archaea</taxon>
        <taxon>Methanobacteriati</taxon>
        <taxon>Methanobacteriota</taxon>
        <taxon>Stenosarchaea group</taxon>
        <taxon>Methanomicrobia</taxon>
        <taxon>Methanosarcinales</taxon>
        <taxon>Methanosarcinaceae</taxon>
        <taxon>Methanohalobium</taxon>
    </lineage>
</organism>
<keyword evidence="4" id="KW-1185">Reference proteome</keyword>
<evidence type="ECO:0000259" key="2">
    <source>
        <dbReference type="Pfam" id="PF05378"/>
    </source>
</evidence>
<proteinExistence type="predicted"/>
<dbReference type="Pfam" id="PF01968">
    <property type="entry name" value="Hydantoinase_A"/>
    <property type="match status" value="1"/>
</dbReference>
<evidence type="ECO:0000259" key="1">
    <source>
        <dbReference type="Pfam" id="PF01968"/>
    </source>
</evidence>
<dbReference type="OrthoDB" id="8261at2157"/>
<dbReference type="GO" id="GO:0006749">
    <property type="term" value="P:glutathione metabolic process"/>
    <property type="evidence" value="ECO:0007669"/>
    <property type="project" value="TreeGrafter"/>
</dbReference>
<protein>
    <submittedName>
        <fullName evidence="3">Hydantoinase/oxoprolinase</fullName>
    </submittedName>
</protein>
<dbReference type="GeneID" id="9347657"/>
<gene>
    <name evidence="3" type="ordered locus">Metev_1997</name>
</gene>
<evidence type="ECO:0000313" key="3">
    <source>
        <dbReference type="EMBL" id="ADI74826.1"/>
    </source>
</evidence>
<dbReference type="GO" id="GO:0017168">
    <property type="term" value="F:5-oxoprolinase (ATP-hydrolyzing) activity"/>
    <property type="evidence" value="ECO:0007669"/>
    <property type="project" value="TreeGrafter"/>
</dbReference>
<feature type="domain" description="Hydantoinase/oxoprolinase N-terminal" evidence="2">
    <location>
        <begin position="5"/>
        <end position="157"/>
    </location>
</feature>
<dbReference type="AlphaFoldDB" id="D7EBI4"/>
<feature type="domain" description="Hydantoinase A/oxoprolinase" evidence="1">
    <location>
        <begin position="179"/>
        <end position="316"/>
    </location>
</feature>
<dbReference type="Pfam" id="PF05378">
    <property type="entry name" value="Hydant_A_N"/>
    <property type="match status" value="1"/>
</dbReference>
<dbReference type="InterPro" id="IPR045079">
    <property type="entry name" value="Oxoprolinase-like"/>
</dbReference>
<evidence type="ECO:0000313" key="4">
    <source>
        <dbReference type="Proteomes" id="UP000000391"/>
    </source>
</evidence>
<dbReference type="PANTHER" id="PTHR11365:SF2">
    <property type="entry name" value="5-OXOPROLINASE"/>
    <property type="match status" value="1"/>
</dbReference>
<accession>D7EBI4</accession>
<dbReference type="InterPro" id="IPR043129">
    <property type="entry name" value="ATPase_NBD"/>
</dbReference>
<dbReference type="EMBL" id="CP002069">
    <property type="protein sequence ID" value="ADI74826.1"/>
    <property type="molecule type" value="Genomic_DNA"/>
</dbReference>
<dbReference type="STRING" id="644295.Metev_1997"/>
<reference evidence="3 4" key="1">
    <citation type="submission" date="2010-06" db="EMBL/GenBank/DDBJ databases">
        <title>Complete sequence chromosome of Methanohalobium evestigatum Z-7303.</title>
        <authorList>
            <consortium name="US DOE Joint Genome Institute"/>
            <person name="Lucas S."/>
            <person name="Copeland A."/>
            <person name="Lapidus A."/>
            <person name="Cheng J.-F."/>
            <person name="Bruce D."/>
            <person name="Goodwin L."/>
            <person name="Pitluck S."/>
            <person name="Saunders E."/>
            <person name="Detter J.C."/>
            <person name="Han C."/>
            <person name="Tapia R."/>
            <person name="Land M."/>
            <person name="Hauser L."/>
            <person name="Kyrpides N."/>
            <person name="Mikhailova N."/>
            <person name="Sieprawska-Lupa M."/>
            <person name="Whitman W.B."/>
            <person name="Anderson I."/>
            <person name="Woyke T."/>
        </authorList>
    </citation>
    <scope>NUCLEOTIDE SEQUENCE [LARGE SCALE GENOMIC DNA]</scope>
    <source>
        <strain evidence="4">ATCC BAA-1072 / DSM 3721 / NBRC 107634 / OCM 161 / Z-7303</strain>
    </source>
</reference>
<dbReference type="GO" id="GO:0005829">
    <property type="term" value="C:cytosol"/>
    <property type="evidence" value="ECO:0007669"/>
    <property type="project" value="TreeGrafter"/>
</dbReference>
<dbReference type="SUPFAM" id="SSF53067">
    <property type="entry name" value="Actin-like ATPase domain"/>
    <property type="match status" value="1"/>
</dbReference>
<name>D7EBI4_METEZ</name>